<reference evidence="3" key="1">
    <citation type="journal article" date="2020" name="mSystems">
        <title>Genome- and Community-Level Interaction Insights into Carbon Utilization and Element Cycling Functions of Hydrothermarchaeota in Hydrothermal Sediment.</title>
        <authorList>
            <person name="Zhou Z."/>
            <person name="Liu Y."/>
            <person name="Xu W."/>
            <person name="Pan J."/>
            <person name="Luo Z.H."/>
            <person name="Li M."/>
        </authorList>
    </citation>
    <scope>NUCLEOTIDE SEQUENCE [LARGE SCALE GENOMIC DNA]</scope>
    <source>
        <strain evidence="3">HyVt-443</strain>
    </source>
</reference>
<feature type="chain" id="PRO_5032302273" evidence="1">
    <location>
        <begin position="21"/>
        <end position="212"/>
    </location>
</feature>
<comment type="caution">
    <text evidence="3">The sequence shown here is derived from an EMBL/GenBank/DDBJ whole genome shotgun (WGS) entry which is preliminary data.</text>
</comment>
<dbReference type="GO" id="GO:0004622">
    <property type="term" value="F:phosphatidylcholine lysophospholipase activity"/>
    <property type="evidence" value="ECO:0007669"/>
    <property type="project" value="TreeGrafter"/>
</dbReference>
<keyword evidence="1" id="KW-0732">Signal</keyword>
<feature type="signal peptide" evidence="1">
    <location>
        <begin position="1"/>
        <end position="20"/>
    </location>
</feature>
<accession>A0A831RQI6</accession>
<sequence length="212" mass="22828">MKRVLLSLWLILMAHLPTQAGEAPVVLVFGDSLSAAYGIDPAAGWTALLQRRLRERGHPHQVANASISGDTTAGGLTRLPAALERYRPAILILELGANDGLRGLSLEQAKRNLARMIDLGRQAGARVLLLGMRMPPNLGPLYTGKFRAMYLDLAQEKGVPLVPFLLEGVARDPQLMQADGLHPNAAAQPRLLENVWPALEPLLTAAEGGEES</sequence>
<evidence type="ECO:0000256" key="1">
    <source>
        <dbReference type="SAM" id="SignalP"/>
    </source>
</evidence>
<proteinExistence type="predicted"/>
<dbReference type="EMBL" id="DRKP01000123">
    <property type="protein sequence ID" value="HEB96864.1"/>
    <property type="molecule type" value="Genomic_DNA"/>
</dbReference>
<dbReference type="PANTHER" id="PTHR30383">
    <property type="entry name" value="THIOESTERASE 1/PROTEASE 1/LYSOPHOSPHOLIPASE L1"/>
    <property type="match status" value="1"/>
</dbReference>
<dbReference type="AlphaFoldDB" id="A0A831RQI6"/>
<gene>
    <name evidence="3" type="ORF">ENI96_10600</name>
</gene>
<dbReference type="PANTHER" id="PTHR30383:SF24">
    <property type="entry name" value="THIOESTERASE 1_PROTEASE 1_LYSOPHOSPHOLIPASE L1"/>
    <property type="match status" value="1"/>
</dbReference>
<dbReference type="Gene3D" id="3.40.50.1110">
    <property type="entry name" value="SGNH hydrolase"/>
    <property type="match status" value="1"/>
</dbReference>
<protein>
    <submittedName>
        <fullName evidence="3">Arylesterase</fullName>
    </submittedName>
</protein>
<organism evidence="3">
    <name type="scientific">Sedimenticola thiotaurini</name>
    <dbReference type="NCBI Taxonomy" id="1543721"/>
    <lineage>
        <taxon>Bacteria</taxon>
        <taxon>Pseudomonadati</taxon>
        <taxon>Pseudomonadota</taxon>
        <taxon>Gammaproteobacteria</taxon>
        <taxon>Chromatiales</taxon>
        <taxon>Sedimenticolaceae</taxon>
        <taxon>Sedimenticola</taxon>
    </lineage>
</organism>
<dbReference type="SUPFAM" id="SSF52266">
    <property type="entry name" value="SGNH hydrolase"/>
    <property type="match status" value="1"/>
</dbReference>
<evidence type="ECO:0000313" key="3">
    <source>
        <dbReference type="EMBL" id="HEB96864.1"/>
    </source>
</evidence>
<feature type="domain" description="SGNH hydrolase-type esterase" evidence="2">
    <location>
        <begin position="28"/>
        <end position="187"/>
    </location>
</feature>
<dbReference type="Proteomes" id="UP000886251">
    <property type="component" value="Unassembled WGS sequence"/>
</dbReference>
<dbReference type="InterPro" id="IPR013830">
    <property type="entry name" value="SGNH_hydro"/>
</dbReference>
<dbReference type="CDD" id="cd01822">
    <property type="entry name" value="Lysophospholipase_L1_like"/>
    <property type="match status" value="1"/>
</dbReference>
<dbReference type="InterPro" id="IPR036514">
    <property type="entry name" value="SGNH_hydro_sf"/>
</dbReference>
<dbReference type="Pfam" id="PF13472">
    <property type="entry name" value="Lipase_GDSL_2"/>
    <property type="match status" value="1"/>
</dbReference>
<name>A0A831RQI6_9GAMM</name>
<evidence type="ECO:0000259" key="2">
    <source>
        <dbReference type="Pfam" id="PF13472"/>
    </source>
</evidence>
<dbReference type="InterPro" id="IPR051532">
    <property type="entry name" value="Ester_Hydrolysis_Enzymes"/>
</dbReference>